<evidence type="ECO:0000256" key="1">
    <source>
        <dbReference type="SAM" id="MobiDB-lite"/>
    </source>
</evidence>
<accession>X0PRK8</accession>
<dbReference type="SUPFAM" id="SSF54637">
    <property type="entry name" value="Thioesterase/thiol ester dehydrase-isomerase"/>
    <property type="match status" value="1"/>
</dbReference>
<dbReference type="EMBL" id="BAWF01000022">
    <property type="protein sequence ID" value="GAF45508.1"/>
    <property type="molecule type" value="Genomic_DNA"/>
</dbReference>
<dbReference type="Gene3D" id="3.10.129.10">
    <property type="entry name" value="Hotdog Thioesterase"/>
    <property type="match status" value="1"/>
</dbReference>
<dbReference type="Proteomes" id="UP000019491">
    <property type="component" value="Unassembled WGS sequence"/>
</dbReference>
<feature type="compositionally biased region" description="Polar residues" evidence="1">
    <location>
        <begin position="85"/>
        <end position="102"/>
    </location>
</feature>
<organism evidence="2 3">
    <name type="scientific">Rhodococcus wratislaviensis NBRC 100605</name>
    <dbReference type="NCBI Taxonomy" id="1219028"/>
    <lineage>
        <taxon>Bacteria</taxon>
        <taxon>Bacillati</taxon>
        <taxon>Actinomycetota</taxon>
        <taxon>Actinomycetes</taxon>
        <taxon>Mycobacteriales</taxon>
        <taxon>Nocardiaceae</taxon>
        <taxon>Rhodococcus</taxon>
    </lineage>
</organism>
<evidence type="ECO:0000313" key="3">
    <source>
        <dbReference type="Proteomes" id="UP000019491"/>
    </source>
</evidence>
<evidence type="ECO:0000313" key="2">
    <source>
        <dbReference type="EMBL" id="GAF45508.1"/>
    </source>
</evidence>
<comment type="caution">
    <text evidence="2">The sequence shown here is derived from an EMBL/GenBank/DDBJ whole genome shotgun (WGS) entry which is preliminary data.</text>
</comment>
<proteinExistence type="predicted"/>
<sequence length="144" mass="15256">MDGWTGRLVRGFELGDTSDHPLGKPVTDTDNGWFARLTQNAAKVPFDAHCASGTGFVRPLLNSPSALVAGQSVVDPLSTLRRNASGTIPVSLRQASPPTQSTRDPRTSRSSGDGGILTAAEEEMNDRSVVGCGCRTVEESEENQ</sequence>
<reference evidence="2 3" key="1">
    <citation type="submission" date="2014-02" db="EMBL/GenBank/DDBJ databases">
        <title>Whole genome shotgun sequence of Rhodococcus wratislaviensis NBRC 100605.</title>
        <authorList>
            <person name="Hosoyama A."/>
            <person name="Tsuchikane K."/>
            <person name="Yoshida I."/>
            <person name="Ohji S."/>
            <person name="Ichikawa N."/>
            <person name="Yamazoe A."/>
            <person name="Fujita N."/>
        </authorList>
    </citation>
    <scope>NUCLEOTIDE SEQUENCE [LARGE SCALE GENOMIC DNA]</scope>
    <source>
        <strain evidence="2 3">NBRC 100605</strain>
    </source>
</reference>
<feature type="region of interest" description="Disordered" evidence="1">
    <location>
        <begin position="85"/>
        <end position="126"/>
    </location>
</feature>
<keyword evidence="3" id="KW-1185">Reference proteome</keyword>
<gene>
    <name evidence="2" type="ORF">RW1_022_00880</name>
</gene>
<protein>
    <submittedName>
        <fullName evidence="2">Uncharacterized protein</fullName>
    </submittedName>
</protein>
<name>X0PRK8_RHOWR</name>
<dbReference type="InterPro" id="IPR029069">
    <property type="entry name" value="HotDog_dom_sf"/>
</dbReference>
<dbReference type="AlphaFoldDB" id="X0PRK8"/>